<dbReference type="EMBL" id="CP013615">
    <property type="protein sequence ID" value="AMN31286.1"/>
    <property type="molecule type" value="Genomic_DNA"/>
</dbReference>
<dbReference type="InterPro" id="IPR024079">
    <property type="entry name" value="MetalloPept_cat_dom_sf"/>
</dbReference>
<dbReference type="InterPro" id="IPR047568">
    <property type="entry name" value="ATLF-like_dom"/>
</dbReference>
<keyword evidence="2" id="KW-0614">Plasmid</keyword>
<accession>A0A140GRX7</accession>
<dbReference type="PROSITE" id="PS51995">
    <property type="entry name" value="ATLF"/>
    <property type="match status" value="1"/>
</dbReference>
<proteinExistence type="predicted"/>
<sequence>MIKNKIVLGVAVTTLLAVGLGINSYNKYNEKKCTEYILQQKIEAKRGTKTNNTEILNKDKVKEIQQNKAIHGLSHEEGKIKESKKEITKNDRVSDKNKEIDLHKSVKRDRVDTKHQESIADVKKNKNEKPEKVGYVYLEGEGATEELANLTNTYLSYVPKNVMNNFVANGWKVVLTDKNIAETYYHDKSLGKIVGLTMSEAKTIYILASKNAIKSSTLHEMGHFVDIQMNVPSNSEEFLEDFNNEKDTFEVYSFDGHYKRNHFEFFAEVFQESILNPNRCKKSANKTYDFVKNQVNMIN</sequence>
<evidence type="ECO:0000259" key="1">
    <source>
        <dbReference type="PROSITE" id="PS51995"/>
    </source>
</evidence>
<gene>
    <name evidence="2" type="ORF">JFP838_pA0370</name>
</gene>
<evidence type="ECO:0000313" key="2">
    <source>
        <dbReference type="EMBL" id="AMN31286.1"/>
    </source>
</evidence>
<dbReference type="RefSeq" id="WP_061429870.1">
    <property type="nucleotide sequence ID" value="NZ_CP013615.1"/>
</dbReference>
<evidence type="ECO:0000313" key="3">
    <source>
        <dbReference type="Proteomes" id="UP000070260"/>
    </source>
</evidence>
<dbReference type="Gene3D" id="3.40.390.10">
    <property type="entry name" value="Collagenase (Catalytic Domain)"/>
    <property type="match status" value="1"/>
</dbReference>
<feature type="domain" description="ATLF-like" evidence="1">
    <location>
        <begin position="98"/>
        <end position="296"/>
    </location>
</feature>
<dbReference type="SUPFAM" id="SSF55486">
    <property type="entry name" value="Metalloproteases ('zincins'), catalytic domain"/>
    <property type="match status" value="1"/>
</dbReference>
<name>A0A140GRX7_CLOPF</name>
<organism evidence="2 3">
    <name type="scientific">Clostridium perfringens</name>
    <dbReference type="NCBI Taxonomy" id="1502"/>
    <lineage>
        <taxon>Bacteria</taxon>
        <taxon>Bacillati</taxon>
        <taxon>Bacillota</taxon>
        <taxon>Clostridia</taxon>
        <taxon>Eubacteriales</taxon>
        <taxon>Clostridiaceae</taxon>
        <taxon>Clostridium</taxon>
    </lineage>
</organism>
<reference evidence="2 3" key="1">
    <citation type="journal article" date="2016" name="PLoS ONE">
        <title>Plasmid Characterization and Chromosome Analysis of Two netF+ Clostridium perfringens Isolates Associated with Foal and Canine Necrotizing Enteritis.</title>
        <authorList>
            <person name="Mehdizadeh Gohari I."/>
            <person name="Kropinski A.M."/>
            <person name="Weese S.J."/>
            <person name="Parreira V.R."/>
            <person name="Whitehead A.E."/>
            <person name="Boerlin P."/>
            <person name="Prescott J.F."/>
        </authorList>
    </citation>
    <scope>NUCLEOTIDE SEQUENCE [LARGE SCALE GENOMIC DNA]</scope>
    <source>
        <strain evidence="2 3">JP838</strain>
        <plasmid evidence="3">Plasmid pJFP838A</plasmid>
    </source>
</reference>
<dbReference type="PATRIC" id="fig|1502.177.peg.3580"/>
<protein>
    <submittedName>
        <fullName evidence="2">Putative endopeptidase</fullName>
    </submittedName>
</protein>
<dbReference type="GO" id="GO:0008237">
    <property type="term" value="F:metallopeptidase activity"/>
    <property type="evidence" value="ECO:0007669"/>
    <property type="project" value="InterPro"/>
</dbReference>
<dbReference type="Proteomes" id="UP000070260">
    <property type="component" value="Plasmid pJFP838A"/>
</dbReference>
<geneLocation type="plasmid" evidence="2 3">
    <name>pJFP838A</name>
</geneLocation>
<dbReference type="AlphaFoldDB" id="A0A140GRX7"/>
<dbReference type="CDD" id="cd20184">
    <property type="entry name" value="M34_peptidase_like"/>
    <property type="match status" value="1"/>
</dbReference>